<feature type="transmembrane region" description="Helical" evidence="6">
    <location>
        <begin position="17"/>
        <end position="35"/>
    </location>
</feature>
<dbReference type="RefSeq" id="XP_026662701.2">
    <property type="nucleotide sequence ID" value="XM_026806900.2"/>
</dbReference>
<dbReference type="InterPro" id="IPR030184">
    <property type="entry name" value="WAT1-related"/>
</dbReference>
<feature type="transmembrane region" description="Helical" evidence="6">
    <location>
        <begin position="196"/>
        <end position="214"/>
    </location>
</feature>
<reference evidence="9" key="2">
    <citation type="submission" date="2025-08" db="UniProtKB">
        <authorList>
            <consortium name="RefSeq"/>
        </authorList>
    </citation>
    <scope>IDENTIFICATION</scope>
    <source>
        <tissue evidence="9">Young leaves</tissue>
    </source>
</reference>
<evidence type="ECO:0000313" key="8">
    <source>
        <dbReference type="Proteomes" id="UP000228380"/>
    </source>
</evidence>
<dbReference type="AlphaFoldDB" id="A0A8B8J867"/>
<dbReference type="Proteomes" id="UP000228380">
    <property type="component" value="Chromosome 5"/>
</dbReference>
<dbReference type="SUPFAM" id="SSF103481">
    <property type="entry name" value="Multidrug resistance efflux transporter EmrE"/>
    <property type="match status" value="1"/>
</dbReference>
<comment type="subcellular location">
    <subcellularLocation>
        <location evidence="1 6">Membrane</location>
        <topology evidence="1 6">Multi-pass membrane protein</topology>
    </subcellularLocation>
</comment>
<evidence type="ECO:0000256" key="2">
    <source>
        <dbReference type="ARBA" id="ARBA00007635"/>
    </source>
</evidence>
<feature type="transmembrane region" description="Helical" evidence="6">
    <location>
        <begin position="167"/>
        <end position="190"/>
    </location>
</feature>
<accession>A0A8B8J867</accession>
<keyword evidence="3 6" id="KW-0812">Transmembrane</keyword>
<name>A0A8B8J867_PHODC</name>
<dbReference type="GO" id="GO:0016020">
    <property type="term" value="C:membrane"/>
    <property type="evidence" value="ECO:0007669"/>
    <property type="project" value="UniProtKB-SubCell"/>
</dbReference>
<evidence type="ECO:0000256" key="1">
    <source>
        <dbReference type="ARBA" id="ARBA00004141"/>
    </source>
</evidence>
<evidence type="ECO:0000256" key="6">
    <source>
        <dbReference type="RuleBase" id="RU363077"/>
    </source>
</evidence>
<evidence type="ECO:0000256" key="5">
    <source>
        <dbReference type="ARBA" id="ARBA00023136"/>
    </source>
</evidence>
<protein>
    <recommendedName>
        <fullName evidence="6">WAT1-related protein</fullName>
    </recommendedName>
</protein>
<evidence type="ECO:0000256" key="4">
    <source>
        <dbReference type="ARBA" id="ARBA00022989"/>
    </source>
</evidence>
<organism evidence="8 9">
    <name type="scientific">Phoenix dactylifera</name>
    <name type="common">Date palm</name>
    <dbReference type="NCBI Taxonomy" id="42345"/>
    <lineage>
        <taxon>Eukaryota</taxon>
        <taxon>Viridiplantae</taxon>
        <taxon>Streptophyta</taxon>
        <taxon>Embryophyta</taxon>
        <taxon>Tracheophyta</taxon>
        <taxon>Spermatophyta</taxon>
        <taxon>Magnoliopsida</taxon>
        <taxon>Liliopsida</taxon>
        <taxon>Arecaceae</taxon>
        <taxon>Coryphoideae</taxon>
        <taxon>Phoeniceae</taxon>
        <taxon>Phoenix</taxon>
    </lineage>
</organism>
<sequence length="263" mass="28417">MGTETINLLTYEGRAKVGGTLICVLGAVLMVLYRGPAIFGNNAFELAAQSEISAKPQPEPVGWLASGLLEFGLEKWHIGVLCLLGNCLCMATYLALQAPVLAKYPSSLSLTAYSYFFGAILMVCSGFFATNNYEDWTLTHSEIFAVLYAGVVASALNYGLLTWSNKILGPALVALYNPLQPVVSALLSRIFLGSPIYLGSIIGGILIISGLYLVTWARHKERQTSTGMSYGKCSSEPHHDDPLLIKRGNLFSGSLSWTEPHES</sequence>
<feature type="transmembrane region" description="Helical" evidence="6">
    <location>
        <begin position="76"/>
        <end position="96"/>
    </location>
</feature>
<dbReference type="PANTHER" id="PTHR31218">
    <property type="entry name" value="WAT1-RELATED PROTEIN"/>
    <property type="match status" value="1"/>
</dbReference>
<keyword evidence="8" id="KW-1185">Reference proteome</keyword>
<gene>
    <name evidence="9" type="primary">LOC103712995</name>
</gene>
<comment type="similarity">
    <text evidence="2 6">Belongs to the drug/metabolite transporter (DMT) superfamily. Plant drug/metabolite exporter (P-DME) (TC 2.A.7.4) family.</text>
</comment>
<evidence type="ECO:0000313" key="9">
    <source>
        <dbReference type="RefSeq" id="XP_026662701.2"/>
    </source>
</evidence>
<dbReference type="InterPro" id="IPR000620">
    <property type="entry name" value="EamA_dom"/>
</dbReference>
<dbReference type="InterPro" id="IPR037185">
    <property type="entry name" value="EmrE-like"/>
</dbReference>
<feature type="transmembrane region" description="Helical" evidence="6">
    <location>
        <begin position="141"/>
        <end position="160"/>
    </location>
</feature>
<reference evidence="8" key="1">
    <citation type="journal article" date="2019" name="Nat. Commun.">
        <title>Genome-wide association mapping of date palm fruit traits.</title>
        <authorList>
            <person name="Hazzouri K.M."/>
            <person name="Gros-Balthazard M."/>
            <person name="Flowers J.M."/>
            <person name="Copetti D."/>
            <person name="Lemansour A."/>
            <person name="Lebrun M."/>
            <person name="Masmoudi K."/>
            <person name="Ferrand S."/>
            <person name="Dhar M.I."/>
            <person name="Fresquez Z.A."/>
            <person name="Rosas U."/>
            <person name="Zhang J."/>
            <person name="Talag J."/>
            <person name="Lee S."/>
            <person name="Kudrna D."/>
            <person name="Powell R.F."/>
            <person name="Leitch I.J."/>
            <person name="Krueger R.R."/>
            <person name="Wing R.A."/>
            <person name="Amiri K.M.A."/>
            <person name="Purugganan M.D."/>
        </authorList>
    </citation>
    <scope>NUCLEOTIDE SEQUENCE [LARGE SCALE GENOMIC DNA]</scope>
    <source>
        <strain evidence="8">cv. Khalas</strain>
    </source>
</reference>
<evidence type="ECO:0000256" key="3">
    <source>
        <dbReference type="ARBA" id="ARBA00022692"/>
    </source>
</evidence>
<feature type="domain" description="EamA" evidence="7">
    <location>
        <begin position="78"/>
        <end position="215"/>
    </location>
</feature>
<dbReference type="GeneID" id="103712995"/>
<evidence type="ECO:0000259" key="7">
    <source>
        <dbReference type="Pfam" id="PF00892"/>
    </source>
</evidence>
<dbReference type="Pfam" id="PF00892">
    <property type="entry name" value="EamA"/>
    <property type="match status" value="1"/>
</dbReference>
<feature type="transmembrane region" description="Helical" evidence="6">
    <location>
        <begin position="108"/>
        <end position="129"/>
    </location>
</feature>
<dbReference type="GO" id="GO:0022857">
    <property type="term" value="F:transmembrane transporter activity"/>
    <property type="evidence" value="ECO:0007669"/>
    <property type="project" value="InterPro"/>
</dbReference>
<keyword evidence="4 6" id="KW-1133">Transmembrane helix</keyword>
<proteinExistence type="inferred from homology"/>
<keyword evidence="5 6" id="KW-0472">Membrane</keyword>